<dbReference type="Proteomes" id="UP000283512">
    <property type="component" value="Unassembled WGS sequence"/>
</dbReference>
<evidence type="ECO:0000313" key="6">
    <source>
        <dbReference type="EMBL" id="UVQ97215.1"/>
    </source>
</evidence>
<sequence>MKKLSFYTILCCLAVVCTFSLNSCQEFNIDSQAEFPPLLETDAQSEYAVLAKSPNTIIFNISSNTPWKIESNKNWCVPTPAMSSASSLIAEVSVIMEENPDEQERTAILTITADRIKESKTVTITQAAKGTLLVQGFDDPFPSEGGEATFTITSNKAWKVTSSNQWLTLDKEEGEGNGEKVTITATAKPNTGLKRTATLTIVSEGYETEITATQNGIMLEFAETTDVTFDGGQDKETKTYQVLANVDWQVSSDATWLKVEKSIDGNITATSQSEIYFTTRKAVISLTPTDKTLGIEATTLEVRQAGGSYELNGTPGTIDEATGAITFTEETGNANCRYYINKPRKLAIHKWHFSNIEVDDNRCLNMNCVASPIPGWNFWLGVGANPWTFKYRGGSSNDDYKCTPFDLNKLKALKVSHTYSTPDNKTKAKIEVFIKLEGETDWTQIITTPEYENLFETTGSAGNFPYFGFIAGTAGKKGTMTITSYEVTNIE</sequence>
<dbReference type="EMBL" id="CP103166">
    <property type="protein sequence ID" value="UVQ97215.1"/>
    <property type="molecule type" value="Genomic_DNA"/>
</dbReference>
<feature type="signal peptide" evidence="1">
    <location>
        <begin position="1"/>
        <end position="23"/>
    </location>
</feature>
<dbReference type="Gene3D" id="2.60.40.10">
    <property type="entry name" value="Immunoglobulins"/>
    <property type="match status" value="3"/>
</dbReference>
<dbReference type="InterPro" id="IPR024361">
    <property type="entry name" value="BACON"/>
</dbReference>
<gene>
    <name evidence="5" type="ORF">DW190_12065</name>
    <name evidence="4" type="ORF">DW794_02535</name>
    <name evidence="6" type="ORF">NXW23_02200</name>
</gene>
<evidence type="ECO:0000259" key="3">
    <source>
        <dbReference type="Pfam" id="PF19190"/>
    </source>
</evidence>
<accession>A0A414YS59</accession>
<dbReference type="Proteomes" id="UP001060260">
    <property type="component" value="Chromosome"/>
</dbReference>
<reference evidence="7 8" key="1">
    <citation type="submission" date="2018-08" db="EMBL/GenBank/DDBJ databases">
        <title>A genome reference for cultivated species of the human gut microbiota.</title>
        <authorList>
            <person name="Zou Y."/>
            <person name="Xue W."/>
            <person name="Luo G."/>
        </authorList>
    </citation>
    <scope>NUCLEOTIDE SEQUENCE [LARGE SCALE GENOMIC DNA]</scope>
    <source>
        <strain evidence="5 7">AM16-49B</strain>
        <strain evidence="4 8">AM31-16AC</strain>
    </source>
</reference>
<reference evidence="6" key="2">
    <citation type="submission" date="2022-08" db="EMBL/GenBank/DDBJ databases">
        <title>Genome Sequencing of Bacteroides fragilis Group Isolates with Nanopore Technology.</title>
        <authorList>
            <person name="Tisza M.J."/>
            <person name="Smith D."/>
            <person name="Dekker J.P."/>
        </authorList>
    </citation>
    <scope>NUCLEOTIDE SEQUENCE</scope>
    <source>
        <strain evidence="6">BFG-474</strain>
    </source>
</reference>
<feature type="domain" description="BACON" evidence="3">
    <location>
        <begin position="231"/>
        <end position="287"/>
    </location>
</feature>
<evidence type="ECO:0000313" key="7">
    <source>
        <dbReference type="Proteomes" id="UP000283512"/>
    </source>
</evidence>
<organism evidence="5 7">
    <name type="scientific">Bacteroides caccae</name>
    <dbReference type="NCBI Taxonomy" id="47678"/>
    <lineage>
        <taxon>Bacteria</taxon>
        <taxon>Pseudomonadati</taxon>
        <taxon>Bacteroidota</taxon>
        <taxon>Bacteroidia</taxon>
        <taxon>Bacteroidales</taxon>
        <taxon>Bacteroidaceae</taxon>
        <taxon>Bacteroides</taxon>
    </lineage>
</organism>
<dbReference type="CDD" id="cd14948">
    <property type="entry name" value="BACON"/>
    <property type="match status" value="2"/>
</dbReference>
<feature type="domain" description="BACON" evidence="2">
    <location>
        <begin position="157"/>
        <end position="215"/>
    </location>
</feature>
<dbReference type="RefSeq" id="WP_122264168.1">
    <property type="nucleotide sequence ID" value="NZ_CAXSLD010000008.1"/>
</dbReference>
<dbReference type="InterPro" id="IPR013783">
    <property type="entry name" value="Ig-like_fold"/>
</dbReference>
<name>A0A414YS59_9BACE</name>
<protein>
    <submittedName>
        <fullName evidence="6">BACON domain-containing protein</fullName>
    </submittedName>
</protein>
<keyword evidence="1" id="KW-0732">Signal</keyword>
<evidence type="ECO:0000313" key="8">
    <source>
        <dbReference type="Proteomes" id="UP000284689"/>
    </source>
</evidence>
<dbReference type="EMBL" id="QRKD01000010">
    <property type="protein sequence ID" value="RHH89568.1"/>
    <property type="molecule type" value="Genomic_DNA"/>
</dbReference>
<evidence type="ECO:0000259" key="2">
    <source>
        <dbReference type="Pfam" id="PF13004"/>
    </source>
</evidence>
<dbReference type="Proteomes" id="UP000284689">
    <property type="component" value="Unassembled WGS sequence"/>
</dbReference>
<feature type="chain" id="PRO_5041167811" evidence="1">
    <location>
        <begin position="24"/>
        <end position="491"/>
    </location>
</feature>
<evidence type="ECO:0000313" key="4">
    <source>
        <dbReference type="EMBL" id="RHD52344.1"/>
    </source>
</evidence>
<evidence type="ECO:0000313" key="5">
    <source>
        <dbReference type="EMBL" id="RHH89568.1"/>
    </source>
</evidence>
<dbReference type="Pfam" id="PF19190">
    <property type="entry name" value="BACON_2"/>
    <property type="match status" value="1"/>
</dbReference>
<dbReference type="EMBL" id="QSJD01000003">
    <property type="protein sequence ID" value="RHD52344.1"/>
    <property type="molecule type" value="Genomic_DNA"/>
</dbReference>
<dbReference type="AlphaFoldDB" id="A0A414YS59"/>
<proteinExistence type="predicted"/>
<evidence type="ECO:0000256" key="1">
    <source>
        <dbReference type="SAM" id="SignalP"/>
    </source>
</evidence>
<feature type="domain" description="BACON" evidence="2">
    <location>
        <begin position="66"/>
        <end position="127"/>
    </location>
</feature>
<dbReference type="Pfam" id="PF13004">
    <property type="entry name" value="BACON"/>
    <property type="match status" value="2"/>
</dbReference>